<evidence type="ECO:0000256" key="3">
    <source>
        <dbReference type="ARBA" id="ARBA00022691"/>
    </source>
</evidence>
<dbReference type="InterPro" id="IPR001077">
    <property type="entry name" value="COMT_C"/>
</dbReference>
<dbReference type="OrthoDB" id="1606438at2759"/>
<comment type="caution">
    <text evidence="5">The sequence shown here is derived from an EMBL/GenBank/DDBJ whole genome shotgun (WGS) entry which is preliminary data.</text>
</comment>
<dbReference type="Proteomes" id="UP000717696">
    <property type="component" value="Unassembled WGS sequence"/>
</dbReference>
<dbReference type="EMBL" id="JAGMUU010000028">
    <property type="protein sequence ID" value="KAH7120392.1"/>
    <property type="molecule type" value="Genomic_DNA"/>
</dbReference>
<dbReference type="Gene3D" id="1.10.10.10">
    <property type="entry name" value="Winged helix-like DNA-binding domain superfamily/Winged helix DNA-binding domain"/>
    <property type="match status" value="1"/>
</dbReference>
<dbReference type="PANTHER" id="PTHR43712:SF5">
    <property type="entry name" value="O-METHYLTRANSFERASE ASQN-RELATED"/>
    <property type="match status" value="1"/>
</dbReference>
<dbReference type="GO" id="GO:0008171">
    <property type="term" value="F:O-methyltransferase activity"/>
    <property type="evidence" value="ECO:0007669"/>
    <property type="project" value="InterPro"/>
</dbReference>
<keyword evidence="6" id="KW-1185">Reference proteome</keyword>
<proteinExistence type="predicted"/>
<dbReference type="InterPro" id="IPR029063">
    <property type="entry name" value="SAM-dependent_MTases_sf"/>
</dbReference>
<keyword evidence="2" id="KW-0808">Transferase</keyword>
<evidence type="ECO:0000256" key="2">
    <source>
        <dbReference type="ARBA" id="ARBA00022679"/>
    </source>
</evidence>
<gene>
    <name evidence="5" type="ORF">B0J13DRAFT_612760</name>
</gene>
<accession>A0A9P9IHL0</accession>
<dbReference type="InterPro" id="IPR016461">
    <property type="entry name" value="COMT-like"/>
</dbReference>
<sequence length="434" mass="49104">MISTSVERLTALSQEISQKTKIITDFLTAKGLDAASFDANGLAEFPIKPFDEEPYMARLDLIALTKELHDVALGPSESIRYLAWDGVNALSLQAIWDFKVAQAVPLDGVISYEDLTAKVVELNNGLDIPILNLRRIVRHAMTNRIFVEPKKGFVAHTRSSRLILEDEPMNNWVGFMCNDLGLPIANVVNAMKRWPGSEEPTETSVNISYNQDLPWFDFLQKEQSIAKRYNLAMQAHGTGEGYSVQRVIEGYPWDRLSEGATVVDMGGNQGYISIALAQAFPKLNFIVQDTAGMRTPETIGTVPEALESRIQLTTHDFFTSQTVVAEVYFFRMIFHGFSDKYSVQILQALVPALKRGAKIILNDGGLPEPGTAGYMEEKAMRTLDMFMHVTVNAREREPDDWRDLFRRADQRYKIVDIWKPEKSRMWIVEAEWTE</sequence>
<dbReference type="PROSITE" id="PS51683">
    <property type="entry name" value="SAM_OMT_II"/>
    <property type="match status" value="1"/>
</dbReference>
<organism evidence="5 6">
    <name type="scientific">Dactylonectria estremocensis</name>
    <dbReference type="NCBI Taxonomy" id="1079267"/>
    <lineage>
        <taxon>Eukaryota</taxon>
        <taxon>Fungi</taxon>
        <taxon>Dikarya</taxon>
        <taxon>Ascomycota</taxon>
        <taxon>Pezizomycotina</taxon>
        <taxon>Sordariomycetes</taxon>
        <taxon>Hypocreomycetidae</taxon>
        <taxon>Hypocreales</taxon>
        <taxon>Nectriaceae</taxon>
        <taxon>Dactylonectria</taxon>
    </lineage>
</organism>
<evidence type="ECO:0000313" key="5">
    <source>
        <dbReference type="EMBL" id="KAH7120392.1"/>
    </source>
</evidence>
<dbReference type="GO" id="GO:0032259">
    <property type="term" value="P:methylation"/>
    <property type="evidence" value="ECO:0007669"/>
    <property type="project" value="UniProtKB-KW"/>
</dbReference>
<dbReference type="InterPro" id="IPR036388">
    <property type="entry name" value="WH-like_DNA-bd_sf"/>
</dbReference>
<protein>
    <submittedName>
        <fullName evidence="5">S-adenosyl-L-methionine-dependent methyltransferase</fullName>
    </submittedName>
</protein>
<dbReference type="Gene3D" id="3.40.50.150">
    <property type="entry name" value="Vaccinia Virus protein VP39"/>
    <property type="match status" value="1"/>
</dbReference>
<name>A0A9P9IHL0_9HYPO</name>
<dbReference type="InterPro" id="IPR036390">
    <property type="entry name" value="WH_DNA-bd_sf"/>
</dbReference>
<feature type="domain" description="O-methyltransferase C-terminal" evidence="4">
    <location>
        <begin position="215"/>
        <end position="408"/>
    </location>
</feature>
<dbReference type="SUPFAM" id="SSF46785">
    <property type="entry name" value="Winged helix' DNA-binding domain"/>
    <property type="match status" value="1"/>
</dbReference>
<evidence type="ECO:0000256" key="1">
    <source>
        <dbReference type="ARBA" id="ARBA00022603"/>
    </source>
</evidence>
<evidence type="ECO:0000259" key="4">
    <source>
        <dbReference type="Pfam" id="PF00891"/>
    </source>
</evidence>
<dbReference type="Pfam" id="PF00891">
    <property type="entry name" value="Methyltransf_2"/>
    <property type="match status" value="1"/>
</dbReference>
<evidence type="ECO:0000313" key="6">
    <source>
        <dbReference type="Proteomes" id="UP000717696"/>
    </source>
</evidence>
<dbReference type="PANTHER" id="PTHR43712">
    <property type="entry name" value="PUTATIVE (AFU_ORTHOLOGUE AFUA_4G14580)-RELATED"/>
    <property type="match status" value="1"/>
</dbReference>
<keyword evidence="3" id="KW-0949">S-adenosyl-L-methionine</keyword>
<reference evidence="5" key="1">
    <citation type="journal article" date="2021" name="Nat. Commun.">
        <title>Genetic determinants of endophytism in the Arabidopsis root mycobiome.</title>
        <authorList>
            <person name="Mesny F."/>
            <person name="Miyauchi S."/>
            <person name="Thiergart T."/>
            <person name="Pickel B."/>
            <person name="Atanasova L."/>
            <person name="Karlsson M."/>
            <person name="Huettel B."/>
            <person name="Barry K.W."/>
            <person name="Haridas S."/>
            <person name="Chen C."/>
            <person name="Bauer D."/>
            <person name="Andreopoulos W."/>
            <person name="Pangilinan J."/>
            <person name="LaButti K."/>
            <person name="Riley R."/>
            <person name="Lipzen A."/>
            <person name="Clum A."/>
            <person name="Drula E."/>
            <person name="Henrissat B."/>
            <person name="Kohler A."/>
            <person name="Grigoriev I.V."/>
            <person name="Martin F.M."/>
            <person name="Hacquard S."/>
        </authorList>
    </citation>
    <scope>NUCLEOTIDE SEQUENCE</scope>
    <source>
        <strain evidence="5">MPI-CAGE-AT-0021</strain>
    </source>
</reference>
<keyword evidence="1 5" id="KW-0489">Methyltransferase</keyword>
<dbReference type="SUPFAM" id="SSF53335">
    <property type="entry name" value="S-adenosyl-L-methionine-dependent methyltransferases"/>
    <property type="match status" value="1"/>
</dbReference>
<dbReference type="AlphaFoldDB" id="A0A9P9IHL0"/>